<accession>A0A6J8ARD7</accession>
<dbReference type="EMBL" id="CACVKT020001854">
    <property type="protein sequence ID" value="CAC5372538.1"/>
    <property type="molecule type" value="Genomic_DNA"/>
</dbReference>
<keyword evidence="3" id="KW-1185">Reference proteome</keyword>
<reference evidence="2 3" key="1">
    <citation type="submission" date="2020-06" db="EMBL/GenBank/DDBJ databases">
        <authorList>
            <person name="Li R."/>
            <person name="Bekaert M."/>
        </authorList>
    </citation>
    <scope>NUCLEOTIDE SEQUENCE [LARGE SCALE GENOMIC DNA]</scope>
    <source>
        <strain evidence="3">wild</strain>
    </source>
</reference>
<feature type="compositionally biased region" description="Polar residues" evidence="1">
    <location>
        <begin position="1"/>
        <end position="22"/>
    </location>
</feature>
<evidence type="ECO:0000256" key="1">
    <source>
        <dbReference type="SAM" id="MobiDB-lite"/>
    </source>
</evidence>
<proteinExistence type="predicted"/>
<sequence length="497" mass="56522">MASVPTKSCVSTKCSPDTSSKQVDLHTKRSHVGSETDTPSDNRTENIKKRRGNRTDSDNSDGISTECHQCSINKNTSEWTLQCLSNFHIETDTSVPSNKLIGAYEVFTNGYLHFINNKNKCAYIVSNFGSRSEEDEQKCDCYKYAVHDVFNIDCHHIDEVTDEDLHDLKQIETDLWIENFVDRITSTKQRNARERICRDLSRHFNMFKRQLIYMLRRRRGNDLREISEGMYQELFVSFARIFGLNILSGSNVEQYTSNINDRDIVALPNGLICHPTDVNEDKICAVIKVKGYREDEGNDYVGDFRSTNNACYAQHIGSSLKGQLGGQFLCTLPFSVFGNHGMYGFLVQGTNVTLTSFKPEDGYYINLCDGNLQNKGAKRRQKTVGTNILRHGEIIRIFLEKQSSQSLNIYWKISSNFIGGSPFMPKGQHVHQEVHNACYDDVELVDQNPEKLTNHKEDICKVIAQEQDPGNSGNDNTSESNSSKVKKTFICCKRTTR</sequence>
<evidence type="ECO:0000313" key="3">
    <source>
        <dbReference type="Proteomes" id="UP000507470"/>
    </source>
</evidence>
<feature type="region of interest" description="Disordered" evidence="1">
    <location>
        <begin position="1"/>
        <end position="63"/>
    </location>
</feature>
<dbReference type="OrthoDB" id="6082425at2759"/>
<feature type="compositionally biased region" description="Basic and acidic residues" evidence="1">
    <location>
        <begin position="40"/>
        <end position="57"/>
    </location>
</feature>
<evidence type="ECO:0000313" key="2">
    <source>
        <dbReference type="EMBL" id="CAC5372538.1"/>
    </source>
</evidence>
<gene>
    <name evidence="2" type="ORF">MCOR_10597</name>
</gene>
<organism evidence="2 3">
    <name type="scientific">Mytilus coruscus</name>
    <name type="common">Sea mussel</name>
    <dbReference type="NCBI Taxonomy" id="42192"/>
    <lineage>
        <taxon>Eukaryota</taxon>
        <taxon>Metazoa</taxon>
        <taxon>Spiralia</taxon>
        <taxon>Lophotrochozoa</taxon>
        <taxon>Mollusca</taxon>
        <taxon>Bivalvia</taxon>
        <taxon>Autobranchia</taxon>
        <taxon>Pteriomorphia</taxon>
        <taxon>Mytilida</taxon>
        <taxon>Mytiloidea</taxon>
        <taxon>Mytilidae</taxon>
        <taxon>Mytilinae</taxon>
        <taxon>Mytilus</taxon>
    </lineage>
</organism>
<name>A0A6J8ARD7_MYTCO</name>
<dbReference type="Proteomes" id="UP000507470">
    <property type="component" value="Unassembled WGS sequence"/>
</dbReference>
<protein>
    <submittedName>
        <fullName evidence="2">Uncharacterized protein</fullName>
    </submittedName>
</protein>
<dbReference type="AlphaFoldDB" id="A0A6J8ARD7"/>